<proteinExistence type="inferred from homology"/>
<dbReference type="NCBIfam" id="TIGR01216">
    <property type="entry name" value="ATP_synt_epsi"/>
    <property type="match status" value="1"/>
</dbReference>
<keyword evidence="11 14" id="KW-0066">ATP synthesis</keyword>
<dbReference type="InterPro" id="IPR020547">
    <property type="entry name" value="ATP_synth_F1_esu_C"/>
</dbReference>
<dbReference type="FunFam" id="1.20.5.440:FF:000001">
    <property type="entry name" value="ATP synthase epsilon chain"/>
    <property type="match status" value="1"/>
</dbReference>
<keyword evidence="21" id="KW-1185">Reference proteome</keyword>
<evidence type="ECO:0000259" key="17">
    <source>
        <dbReference type="Pfam" id="PF02823"/>
    </source>
</evidence>
<dbReference type="GO" id="GO:0005886">
    <property type="term" value="C:plasma membrane"/>
    <property type="evidence" value="ECO:0007669"/>
    <property type="project" value="UniProtKB-SubCell"/>
</dbReference>
<dbReference type="PANTHER" id="PTHR13822">
    <property type="entry name" value="ATP SYNTHASE DELTA/EPSILON CHAIN"/>
    <property type="match status" value="1"/>
</dbReference>
<feature type="domain" description="ATP synthase epsilon subunit C-terminal" evidence="16">
    <location>
        <begin position="95"/>
        <end position="140"/>
    </location>
</feature>
<dbReference type="RefSeq" id="WP_006584501.1">
    <property type="nucleotide sequence ID" value="NZ_CATOUV010000001.1"/>
</dbReference>
<evidence type="ECO:0000313" key="18">
    <source>
        <dbReference type="EMBL" id="KAA9321690.1"/>
    </source>
</evidence>
<dbReference type="Proteomes" id="UP001385848">
    <property type="component" value="Unassembled WGS sequence"/>
</dbReference>
<dbReference type="Pfam" id="PF02823">
    <property type="entry name" value="ATP-synt_DE_N"/>
    <property type="match status" value="1"/>
</dbReference>
<evidence type="ECO:0000313" key="19">
    <source>
        <dbReference type="EMBL" id="MEL0565916.1"/>
    </source>
</evidence>
<dbReference type="GeneID" id="31743273"/>
<evidence type="ECO:0000259" key="16">
    <source>
        <dbReference type="Pfam" id="PF00401"/>
    </source>
</evidence>
<evidence type="ECO:0000313" key="20">
    <source>
        <dbReference type="Proteomes" id="UP000327236"/>
    </source>
</evidence>
<evidence type="ECO:0000313" key="21">
    <source>
        <dbReference type="Proteomes" id="UP001385848"/>
    </source>
</evidence>
<evidence type="ECO:0000256" key="6">
    <source>
        <dbReference type="ARBA" id="ARBA00022475"/>
    </source>
</evidence>
<keyword evidence="5 14" id="KW-0813">Transport</keyword>
<comment type="caution">
    <text evidence="18">The sequence shown here is derived from an EMBL/GenBank/DDBJ whole genome shotgun (WGS) entry which is preliminary data.</text>
</comment>
<dbReference type="InterPro" id="IPR001469">
    <property type="entry name" value="ATP_synth_F1_dsu/esu"/>
</dbReference>
<dbReference type="HAMAP" id="MF_00530">
    <property type="entry name" value="ATP_synth_epsil_bac"/>
    <property type="match status" value="1"/>
</dbReference>
<dbReference type="Gene3D" id="1.20.5.440">
    <property type="entry name" value="ATP synthase delta/epsilon subunit, C-terminal domain"/>
    <property type="match status" value="1"/>
</dbReference>
<keyword evidence="8 14" id="KW-0406">Ion transport</keyword>
<dbReference type="PANTHER" id="PTHR13822:SF10">
    <property type="entry name" value="ATP SYNTHASE EPSILON CHAIN, CHLOROPLASTIC"/>
    <property type="match status" value="1"/>
</dbReference>
<comment type="function">
    <text evidence="1 14">Produces ATP from ADP in the presence of a proton gradient across the membrane.</text>
</comment>
<comment type="subunit">
    <text evidence="14 15">F-type ATPases have 2 components, CF(1) - the catalytic core - and CF(0) - the membrane proton channel. CF(1) has five subunits: alpha(3), beta(3), gamma(1), delta(1), epsilon(1). CF(0) has three main subunits: a, b and c.</text>
</comment>
<evidence type="ECO:0000256" key="5">
    <source>
        <dbReference type="ARBA" id="ARBA00022448"/>
    </source>
</evidence>
<reference evidence="18 20" key="1">
    <citation type="submission" date="2019-09" db="EMBL/GenBank/DDBJ databases">
        <title>Draft genome sequence assemblies of isolates from the urinary tract.</title>
        <authorList>
            <person name="Mores C.R."/>
            <person name="Putonti C."/>
            <person name="Wolfe A.J."/>
        </authorList>
    </citation>
    <scope>NUCLEOTIDE SEQUENCE [LARGE SCALE GENOMIC DNA]</scope>
    <source>
        <strain evidence="18 20">UMB246</strain>
    </source>
</reference>
<keyword evidence="9 14" id="KW-0472">Membrane</keyword>
<sequence length="147" mass="16336">MAESEKLMTVNVVTPDGLIYSHKSSIVVMRAVDGERAVMYNHTPFLTPLVIGDVRVKRGKQLNNRVDHIAVNGGYIDFSNNVATIIADSAERARNIDLSRAEAAKKRAEQHLKEAKASHNESSYERASVALKRAVNRINVHQSTQQK</sequence>
<dbReference type="SUPFAM" id="SSF46604">
    <property type="entry name" value="Epsilon subunit of F1F0-ATP synthase C-terminal domain"/>
    <property type="match status" value="1"/>
</dbReference>
<comment type="similarity">
    <text evidence="3 14 15">Belongs to the ATPase epsilon chain family.</text>
</comment>
<gene>
    <name evidence="14" type="primary">atpC</name>
    <name evidence="19" type="ORF">AAC431_08340</name>
    <name evidence="18" type="ORF">F6H94_06105</name>
</gene>
<dbReference type="AlphaFoldDB" id="A0A5N1IEA2"/>
<accession>A0A5N1IEA2</accession>
<dbReference type="KEGG" id="lje:BUE77_06035"/>
<dbReference type="CDD" id="cd12152">
    <property type="entry name" value="F1-ATPase_delta"/>
    <property type="match status" value="1"/>
</dbReference>
<dbReference type="Gene3D" id="2.60.15.10">
    <property type="entry name" value="F0F1 ATP synthase delta/epsilon subunit, N-terminal"/>
    <property type="match status" value="1"/>
</dbReference>
<dbReference type="InterPro" id="IPR020546">
    <property type="entry name" value="ATP_synth_F1_dsu/esu_N"/>
</dbReference>
<keyword evidence="6 14" id="KW-1003">Cell membrane</keyword>
<protein>
    <recommendedName>
        <fullName evidence="4 14">ATP synthase epsilon chain</fullName>
    </recommendedName>
    <alternativeName>
        <fullName evidence="13 14">ATP synthase F1 sector epsilon subunit</fullName>
    </alternativeName>
    <alternativeName>
        <fullName evidence="12 14">F-ATPase epsilon subunit</fullName>
    </alternativeName>
</protein>
<keyword evidence="7 14" id="KW-0375">Hydrogen ion transport</keyword>
<dbReference type="OrthoDB" id="9804110at2"/>
<evidence type="ECO:0000256" key="10">
    <source>
        <dbReference type="ARBA" id="ARBA00023196"/>
    </source>
</evidence>
<name>A0A5N1IEA2_LACJE</name>
<comment type="subcellular location">
    <subcellularLocation>
        <location evidence="2 14">Cell membrane</location>
        <topology evidence="2 14">Peripheral membrane protein</topology>
    </subcellularLocation>
</comment>
<dbReference type="EMBL" id="JBBVUL010000021">
    <property type="protein sequence ID" value="MEL0565916.1"/>
    <property type="molecule type" value="Genomic_DNA"/>
</dbReference>
<evidence type="ECO:0000256" key="9">
    <source>
        <dbReference type="ARBA" id="ARBA00023136"/>
    </source>
</evidence>
<dbReference type="InterPro" id="IPR036794">
    <property type="entry name" value="ATP_F1_dsu/esu_C_sf"/>
</dbReference>
<dbReference type="GO" id="GO:0046933">
    <property type="term" value="F:proton-transporting ATP synthase activity, rotational mechanism"/>
    <property type="evidence" value="ECO:0007669"/>
    <property type="project" value="UniProtKB-UniRule"/>
</dbReference>
<dbReference type="Pfam" id="PF00401">
    <property type="entry name" value="ATP-synt_DE"/>
    <property type="match status" value="1"/>
</dbReference>
<dbReference type="NCBIfam" id="NF001846">
    <property type="entry name" value="PRK00571.1-3"/>
    <property type="match status" value="1"/>
</dbReference>
<evidence type="ECO:0000256" key="8">
    <source>
        <dbReference type="ARBA" id="ARBA00023065"/>
    </source>
</evidence>
<keyword evidence="10 14" id="KW-0139">CF(1)</keyword>
<evidence type="ECO:0000256" key="11">
    <source>
        <dbReference type="ARBA" id="ARBA00023310"/>
    </source>
</evidence>
<evidence type="ECO:0000256" key="14">
    <source>
        <dbReference type="HAMAP-Rule" id="MF_00530"/>
    </source>
</evidence>
<evidence type="ECO:0000256" key="7">
    <source>
        <dbReference type="ARBA" id="ARBA00022781"/>
    </source>
</evidence>
<dbReference type="GO" id="GO:0005524">
    <property type="term" value="F:ATP binding"/>
    <property type="evidence" value="ECO:0007669"/>
    <property type="project" value="UniProtKB-UniRule"/>
</dbReference>
<dbReference type="SUPFAM" id="SSF51344">
    <property type="entry name" value="Epsilon subunit of F1F0-ATP synthase N-terminal domain"/>
    <property type="match status" value="1"/>
</dbReference>
<dbReference type="Proteomes" id="UP000327236">
    <property type="component" value="Unassembled WGS sequence"/>
</dbReference>
<dbReference type="InterPro" id="IPR036771">
    <property type="entry name" value="ATPsynth_dsu/esu_N"/>
</dbReference>
<dbReference type="GO" id="GO:0045259">
    <property type="term" value="C:proton-transporting ATP synthase complex"/>
    <property type="evidence" value="ECO:0007669"/>
    <property type="project" value="UniProtKB-KW"/>
</dbReference>
<reference evidence="19 21" key="2">
    <citation type="submission" date="2024-04" db="EMBL/GenBank/DDBJ databases">
        <title>Three lactobacilli isolated from voided urine samples from females with type 2 diabetes.</title>
        <authorList>
            <person name="Kula A."/>
            <person name="Stegman N."/>
            <person name="Putonti C."/>
        </authorList>
    </citation>
    <scope>NUCLEOTIDE SEQUENCE [LARGE SCALE GENOMIC DNA]</scope>
    <source>
        <strain evidence="19 21">1855</strain>
    </source>
</reference>
<evidence type="ECO:0000256" key="2">
    <source>
        <dbReference type="ARBA" id="ARBA00004202"/>
    </source>
</evidence>
<evidence type="ECO:0000256" key="4">
    <source>
        <dbReference type="ARBA" id="ARBA00014480"/>
    </source>
</evidence>
<organism evidence="18 20">
    <name type="scientific">Lactobacillus jensenii</name>
    <dbReference type="NCBI Taxonomy" id="109790"/>
    <lineage>
        <taxon>Bacteria</taxon>
        <taxon>Bacillati</taxon>
        <taxon>Bacillota</taxon>
        <taxon>Bacilli</taxon>
        <taxon>Lactobacillales</taxon>
        <taxon>Lactobacillaceae</taxon>
        <taxon>Lactobacillus</taxon>
    </lineage>
</organism>
<dbReference type="EMBL" id="VYWW01000026">
    <property type="protein sequence ID" value="KAA9321690.1"/>
    <property type="molecule type" value="Genomic_DNA"/>
</dbReference>
<feature type="domain" description="ATP synthase F1 complex delta/epsilon subunit N-terminal" evidence="17">
    <location>
        <begin position="8"/>
        <end position="90"/>
    </location>
</feature>
<evidence type="ECO:0000256" key="13">
    <source>
        <dbReference type="ARBA" id="ARBA00031795"/>
    </source>
</evidence>
<evidence type="ECO:0000256" key="15">
    <source>
        <dbReference type="RuleBase" id="RU003656"/>
    </source>
</evidence>
<evidence type="ECO:0000256" key="12">
    <source>
        <dbReference type="ARBA" id="ARBA00030215"/>
    </source>
</evidence>
<evidence type="ECO:0000256" key="3">
    <source>
        <dbReference type="ARBA" id="ARBA00005712"/>
    </source>
</evidence>
<evidence type="ECO:0000256" key="1">
    <source>
        <dbReference type="ARBA" id="ARBA00003543"/>
    </source>
</evidence>